<evidence type="ECO:0000313" key="4">
    <source>
        <dbReference type="EMBL" id="KXS16530.1"/>
    </source>
</evidence>
<organism evidence="4 5">
    <name type="scientific">Gonapodya prolifera (strain JEL478)</name>
    <name type="common">Monoblepharis prolifera</name>
    <dbReference type="NCBI Taxonomy" id="1344416"/>
    <lineage>
        <taxon>Eukaryota</taxon>
        <taxon>Fungi</taxon>
        <taxon>Fungi incertae sedis</taxon>
        <taxon>Chytridiomycota</taxon>
        <taxon>Chytridiomycota incertae sedis</taxon>
        <taxon>Monoblepharidomycetes</taxon>
        <taxon>Monoblepharidales</taxon>
        <taxon>Gonapodyaceae</taxon>
        <taxon>Gonapodya</taxon>
    </lineage>
</organism>
<dbReference type="GO" id="GO:0016491">
    <property type="term" value="F:oxidoreductase activity"/>
    <property type="evidence" value="ECO:0007669"/>
    <property type="project" value="UniProtKB-KW"/>
</dbReference>
<dbReference type="OMA" id="MESHRIA"/>
<dbReference type="SUPFAM" id="SSF51735">
    <property type="entry name" value="NAD(P)-binding Rossmann-fold domains"/>
    <property type="match status" value="1"/>
</dbReference>
<keyword evidence="3" id="KW-0560">Oxidoreductase</keyword>
<evidence type="ECO:0000256" key="3">
    <source>
        <dbReference type="ARBA" id="ARBA00023002"/>
    </source>
</evidence>
<evidence type="ECO:0000256" key="1">
    <source>
        <dbReference type="ARBA" id="ARBA00006484"/>
    </source>
</evidence>
<dbReference type="CDD" id="cd05327">
    <property type="entry name" value="retinol-DH_like_SDR_c_like"/>
    <property type="match status" value="1"/>
</dbReference>
<dbReference type="InterPro" id="IPR002347">
    <property type="entry name" value="SDR_fam"/>
</dbReference>
<dbReference type="Gene3D" id="3.40.50.720">
    <property type="entry name" value="NAD(P)-binding Rossmann-like Domain"/>
    <property type="match status" value="1"/>
</dbReference>
<evidence type="ECO:0000256" key="2">
    <source>
        <dbReference type="ARBA" id="ARBA00022857"/>
    </source>
</evidence>
<name>A0A139AIB5_GONPJ</name>
<dbReference type="STRING" id="1344416.A0A139AIB5"/>
<dbReference type="InterPro" id="IPR036291">
    <property type="entry name" value="NAD(P)-bd_dom_sf"/>
</dbReference>
<keyword evidence="2" id="KW-0521">NADP</keyword>
<protein>
    <submittedName>
        <fullName evidence="4">NAD(P)-binding protein</fullName>
    </submittedName>
</protein>
<sequence>MTKSSRPVTFKYTDVPDLTGQVALITGASTGIGKATLSALGAKGAHVVCVGRNPEKSKAAIDEVVRATGNTKVDYIEADLNDLASVNKAASAFLAMNLPLHMLVLNAGVMALPKFELSKDGIEQQFATNHFAHFLLTERLLPTLEQTALSGAHPVRVVSVSSGANLWAPKDGIHMDQLNDEKWYQPMRRYGETKLANILMMQELQRRLEAKHGKNVKIYCNSLHPGVVRTELGRYQAPQSFGSSNKDAPKMVFLDPVEGAISSVYLATSPDVPSKNIRGQYYWDQGRVARKGELHAKAGDLDHQKTVWVWSENVIKQKMARL</sequence>
<comment type="similarity">
    <text evidence="1">Belongs to the short-chain dehydrogenases/reductases (SDR) family.</text>
</comment>
<proteinExistence type="inferred from homology"/>
<dbReference type="Proteomes" id="UP000070544">
    <property type="component" value="Unassembled WGS sequence"/>
</dbReference>
<keyword evidence="5" id="KW-1185">Reference proteome</keyword>
<dbReference type="PANTHER" id="PTHR24320:SF282">
    <property type="entry name" value="WW DOMAIN-CONTAINING OXIDOREDUCTASE"/>
    <property type="match status" value="1"/>
</dbReference>
<dbReference type="Pfam" id="PF00106">
    <property type="entry name" value="adh_short"/>
    <property type="match status" value="1"/>
</dbReference>
<reference evidence="4 5" key="1">
    <citation type="journal article" date="2015" name="Genome Biol. Evol.">
        <title>Phylogenomic analyses indicate that early fungi evolved digesting cell walls of algal ancestors of land plants.</title>
        <authorList>
            <person name="Chang Y."/>
            <person name="Wang S."/>
            <person name="Sekimoto S."/>
            <person name="Aerts A.L."/>
            <person name="Choi C."/>
            <person name="Clum A."/>
            <person name="LaButti K.M."/>
            <person name="Lindquist E.A."/>
            <person name="Yee Ngan C."/>
            <person name="Ohm R.A."/>
            <person name="Salamov A.A."/>
            <person name="Grigoriev I.V."/>
            <person name="Spatafora J.W."/>
            <person name="Berbee M.L."/>
        </authorList>
    </citation>
    <scope>NUCLEOTIDE SEQUENCE [LARGE SCALE GENOMIC DNA]</scope>
    <source>
        <strain evidence="4 5">JEL478</strain>
    </source>
</reference>
<dbReference type="EMBL" id="KQ965752">
    <property type="protein sequence ID" value="KXS16530.1"/>
    <property type="molecule type" value="Genomic_DNA"/>
</dbReference>
<dbReference type="PANTHER" id="PTHR24320">
    <property type="entry name" value="RETINOL DEHYDROGENASE"/>
    <property type="match status" value="1"/>
</dbReference>
<dbReference type="AlphaFoldDB" id="A0A139AIB5"/>
<accession>A0A139AIB5</accession>
<evidence type="ECO:0000313" key="5">
    <source>
        <dbReference type="Proteomes" id="UP000070544"/>
    </source>
</evidence>
<gene>
    <name evidence="4" type="ORF">M427DRAFT_55478</name>
</gene>
<dbReference type="PRINTS" id="PR00081">
    <property type="entry name" value="GDHRDH"/>
</dbReference>
<dbReference type="OrthoDB" id="191139at2759"/>